<feature type="transmembrane region" description="Helical" evidence="10">
    <location>
        <begin position="46"/>
        <end position="67"/>
    </location>
</feature>
<sequence>DEEGERLQWGSQAEFILTLVGYAVGLGNVWRFPYLAYKNGGVGMPVFFLEVSFGQFASLGPLAIWSINPLFKGLGVAMVVTNTLIAGYYAVIICWCMYFFFASMAAEVPWANCDNWWNTELCVTPDQAANISRNYTYFIVINLYNAAETKSLAHLMINENLDISTLYVF</sequence>
<evidence type="ECO:0000256" key="7">
    <source>
        <dbReference type="ARBA" id="ARBA00023180"/>
    </source>
</evidence>
<evidence type="ECO:0000313" key="11">
    <source>
        <dbReference type="EMBL" id="KAK2152434.1"/>
    </source>
</evidence>
<dbReference type="SUPFAM" id="SSF161070">
    <property type="entry name" value="SNF-like"/>
    <property type="match status" value="1"/>
</dbReference>
<evidence type="ECO:0000256" key="9">
    <source>
        <dbReference type="PIRSR" id="PIRSR600175-2"/>
    </source>
</evidence>
<comment type="subcellular location">
    <subcellularLocation>
        <location evidence="1">Membrane</location>
        <topology evidence="1">Multi-pass membrane protein</topology>
    </subcellularLocation>
</comment>
<evidence type="ECO:0000256" key="3">
    <source>
        <dbReference type="ARBA" id="ARBA00022448"/>
    </source>
</evidence>
<organism evidence="11 12">
    <name type="scientific">Paralvinella palmiformis</name>
    <dbReference type="NCBI Taxonomy" id="53620"/>
    <lineage>
        <taxon>Eukaryota</taxon>
        <taxon>Metazoa</taxon>
        <taxon>Spiralia</taxon>
        <taxon>Lophotrochozoa</taxon>
        <taxon>Annelida</taxon>
        <taxon>Polychaeta</taxon>
        <taxon>Sedentaria</taxon>
        <taxon>Canalipalpata</taxon>
        <taxon>Terebellida</taxon>
        <taxon>Terebelliformia</taxon>
        <taxon>Alvinellidae</taxon>
        <taxon>Paralvinella</taxon>
    </lineage>
</organism>
<feature type="transmembrane region" description="Helical" evidence="10">
    <location>
        <begin position="73"/>
        <end position="101"/>
    </location>
</feature>
<evidence type="ECO:0000256" key="6">
    <source>
        <dbReference type="ARBA" id="ARBA00023136"/>
    </source>
</evidence>
<keyword evidence="4 10" id="KW-0812">Transmembrane</keyword>
<dbReference type="GO" id="GO:0089718">
    <property type="term" value="P:amino acid import across plasma membrane"/>
    <property type="evidence" value="ECO:0007669"/>
    <property type="project" value="TreeGrafter"/>
</dbReference>
<keyword evidence="6 10" id="KW-0472">Membrane</keyword>
<feature type="transmembrane region" description="Helical" evidence="10">
    <location>
        <begin position="15"/>
        <end position="34"/>
    </location>
</feature>
<dbReference type="PANTHER" id="PTHR11616">
    <property type="entry name" value="SODIUM/CHLORIDE DEPENDENT TRANSPORTER"/>
    <property type="match status" value="1"/>
</dbReference>
<keyword evidence="12" id="KW-1185">Reference proteome</keyword>
<dbReference type="Proteomes" id="UP001208570">
    <property type="component" value="Unassembled WGS sequence"/>
</dbReference>
<evidence type="ECO:0000256" key="2">
    <source>
        <dbReference type="ARBA" id="ARBA00006459"/>
    </source>
</evidence>
<keyword evidence="3" id="KW-0813">Transport</keyword>
<feature type="binding site" evidence="8">
    <location>
        <position position="23"/>
    </location>
    <ligand>
        <name>Na(+)</name>
        <dbReference type="ChEBI" id="CHEBI:29101"/>
        <label>1</label>
    </ligand>
</feature>
<evidence type="ECO:0000256" key="10">
    <source>
        <dbReference type="SAM" id="Phobius"/>
    </source>
</evidence>
<feature type="binding site" evidence="8">
    <location>
        <position position="21"/>
    </location>
    <ligand>
        <name>Na(+)</name>
        <dbReference type="ChEBI" id="CHEBI:29101"/>
        <label>1</label>
    </ligand>
</feature>
<evidence type="ECO:0000256" key="1">
    <source>
        <dbReference type="ARBA" id="ARBA00004141"/>
    </source>
</evidence>
<comment type="similarity">
    <text evidence="2">Belongs to the sodium:neurotransmitter symporter (SNF) (TC 2.A.22) family.</text>
</comment>
<keyword evidence="7" id="KW-0325">Glycoprotein</keyword>
<evidence type="ECO:0000313" key="12">
    <source>
        <dbReference type="Proteomes" id="UP001208570"/>
    </source>
</evidence>
<protein>
    <recommendedName>
        <fullName evidence="13">Transporter</fullName>
    </recommendedName>
</protein>
<feature type="binding site" evidence="8">
    <location>
        <position position="24"/>
    </location>
    <ligand>
        <name>Na(+)</name>
        <dbReference type="ChEBI" id="CHEBI:29101"/>
        <label>1</label>
    </ligand>
</feature>
<dbReference type="GO" id="GO:0005283">
    <property type="term" value="F:amino acid:sodium symporter activity"/>
    <property type="evidence" value="ECO:0007669"/>
    <property type="project" value="TreeGrafter"/>
</dbReference>
<keyword evidence="8" id="KW-0479">Metal-binding</keyword>
<evidence type="ECO:0000256" key="4">
    <source>
        <dbReference type="ARBA" id="ARBA00022692"/>
    </source>
</evidence>
<feature type="non-terminal residue" evidence="11">
    <location>
        <position position="1"/>
    </location>
</feature>
<dbReference type="PROSITE" id="PS50267">
    <property type="entry name" value="NA_NEUROTRAN_SYMP_3"/>
    <property type="match status" value="1"/>
</dbReference>
<dbReference type="PANTHER" id="PTHR11616:SF321">
    <property type="entry name" value="SODIUM-DEPENDENT NUTRIENT AMINO ACID TRANSPORTER 1-RELATED"/>
    <property type="match status" value="1"/>
</dbReference>
<dbReference type="Pfam" id="PF00209">
    <property type="entry name" value="SNF"/>
    <property type="match status" value="1"/>
</dbReference>
<dbReference type="GO" id="GO:0046872">
    <property type="term" value="F:metal ion binding"/>
    <property type="evidence" value="ECO:0007669"/>
    <property type="project" value="UniProtKB-KW"/>
</dbReference>
<comment type="caution">
    <text evidence="11">The sequence shown here is derived from an EMBL/GenBank/DDBJ whole genome shotgun (WGS) entry which is preliminary data.</text>
</comment>
<feature type="binding site" evidence="8">
    <location>
        <position position="28"/>
    </location>
    <ligand>
        <name>Na(+)</name>
        <dbReference type="ChEBI" id="CHEBI:29101"/>
        <label>1</label>
    </ligand>
</feature>
<feature type="disulfide bond" evidence="9">
    <location>
        <begin position="113"/>
        <end position="122"/>
    </location>
</feature>
<dbReference type="InterPro" id="IPR000175">
    <property type="entry name" value="Na/ntran_symport"/>
</dbReference>
<dbReference type="AlphaFoldDB" id="A0AAD9JFW8"/>
<name>A0AAD9JFW8_9ANNE</name>
<keyword evidence="9" id="KW-1015">Disulfide bond</keyword>
<dbReference type="GO" id="GO:0005886">
    <property type="term" value="C:plasma membrane"/>
    <property type="evidence" value="ECO:0007669"/>
    <property type="project" value="TreeGrafter"/>
</dbReference>
<accession>A0AAD9JFW8</accession>
<evidence type="ECO:0000256" key="8">
    <source>
        <dbReference type="PIRSR" id="PIRSR600175-1"/>
    </source>
</evidence>
<dbReference type="InterPro" id="IPR037272">
    <property type="entry name" value="SNS_sf"/>
</dbReference>
<reference evidence="11" key="1">
    <citation type="journal article" date="2023" name="Mol. Biol. Evol.">
        <title>Third-Generation Sequencing Reveals the Adaptive Role of the Epigenome in Three Deep-Sea Polychaetes.</title>
        <authorList>
            <person name="Perez M."/>
            <person name="Aroh O."/>
            <person name="Sun Y."/>
            <person name="Lan Y."/>
            <person name="Juniper S.K."/>
            <person name="Young C.R."/>
            <person name="Angers B."/>
            <person name="Qian P.Y."/>
        </authorList>
    </citation>
    <scope>NUCLEOTIDE SEQUENCE</scope>
    <source>
        <strain evidence="11">P08H-3</strain>
    </source>
</reference>
<proteinExistence type="inferred from homology"/>
<keyword evidence="8" id="KW-0915">Sodium</keyword>
<keyword evidence="5 10" id="KW-1133">Transmembrane helix</keyword>
<evidence type="ECO:0008006" key="13">
    <source>
        <dbReference type="Google" id="ProtNLM"/>
    </source>
</evidence>
<gene>
    <name evidence="11" type="ORF">LSH36_329g03008</name>
</gene>
<dbReference type="EMBL" id="JAODUP010000329">
    <property type="protein sequence ID" value="KAK2152434.1"/>
    <property type="molecule type" value="Genomic_DNA"/>
</dbReference>
<evidence type="ECO:0000256" key="5">
    <source>
        <dbReference type="ARBA" id="ARBA00022989"/>
    </source>
</evidence>